<protein>
    <submittedName>
        <fullName evidence="1">Uncharacterized protein</fullName>
    </submittedName>
</protein>
<name>A0A2T1HQB3_9HYPH</name>
<dbReference type="AlphaFoldDB" id="A0A2T1HQB3"/>
<keyword evidence="2" id="KW-1185">Reference proteome</keyword>
<dbReference type="Proteomes" id="UP000239772">
    <property type="component" value="Unassembled WGS sequence"/>
</dbReference>
<sequence length="231" mass="25729">MHPQNAAARVAGQRDAGGAEVGSLCRVDLVTATRAALTHRTEASETAREIEEEQCRGRLLRQPEIDFLIKRGVPPGAILRDGYGRWSMLRIDEVVRECAGMFEFSRYSPDQKSLRAYTFVGTDRYGEPCDVVAWDPKSDELLSWSARAIVAGEDELVAPRLEGGLRVHASALDWLRAGRRGVLVVDWERAGPLLRDEGSLLVDDKKLGRRLLDAISITPKILLDEKPRARE</sequence>
<accession>A0A2T1HQB3</accession>
<organism evidence="1 2">
    <name type="scientific">Alsobacter soli</name>
    <dbReference type="NCBI Taxonomy" id="2109933"/>
    <lineage>
        <taxon>Bacteria</taxon>
        <taxon>Pseudomonadati</taxon>
        <taxon>Pseudomonadota</taxon>
        <taxon>Alphaproteobacteria</taxon>
        <taxon>Hyphomicrobiales</taxon>
        <taxon>Alsobacteraceae</taxon>
        <taxon>Alsobacter</taxon>
    </lineage>
</organism>
<gene>
    <name evidence="1" type="ORF">SLNSH_17050</name>
</gene>
<evidence type="ECO:0000313" key="2">
    <source>
        <dbReference type="Proteomes" id="UP000239772"/>
    </source>
</evidence>
<reference evidence="2" key="1">
    <citation type="submission" date="2018-03" db="EMBL/GenBank/DDBJ databases">
        <authorList>
            <person name="Sun L."/>
            <person name="Liu H."/>
            <person name="Chen W."/>
            <person name="Huang K."/>
            <person name="Liu W."/>
            <person name="Gao X."/>
        </authorList>
    </citation>
    <scope>NUCLEOTIDE SEQUENCE [LARGE SCALE GENOMIC DNA]</scope>
    <source>
        <strain evidence="2">SH9</strain>
    </source>
</reference>
<dbReference type="OrthoDB" id="8082225at2"/>
<comment type="caution">
    <text evidence="1">The sequence shown here is derived from an EMBL/GenBank/DDBJ whole genome shotgun (WGS) entry which is preliminary data.</text>
</comment>
<dbReference type="EMBL" id="PVZS01000020">
    <property type="protein sequence ID" value="PSC03817.1"/>
    <property type="molecule type" value="Genomic_DNA"/>
</dbReference>
<evidence type="ECO:0000313" key="1">
    <source>
        <dbReference type="EMBL" id="PSC03817.1"/>
    </source>
</evidence>
<proteinExistence type="predicted"/>
<dbReference type="RefSeq" id="WP_106338218.1">
    <property type="nucleotide sequence ID" value="NZ_PVZS01000020.1"/>
</dbReference>